<organism evidence="13 14">
    <name type="scientific">Streptomyces aidingensis</name>
    <dbReference type="NCBI Taxonomy" id="910347"/>
    <lineage>
        <taxon>Bacteria</taxon>
        <taxon>Bacillati</taxon>
        <taxon>Actinomycetota</taxon>
        <taxon>Actinomycetes</taxon>
        <taxon>Kitasatosporales</taxon>
        <taxon>Streptomycetaceae</taxon>
        <taxon>Streptomyces</taxon>
    </lineage>
</organism>
<dbReference type="Pfam" id="PF13685">
    <property type="entry name" value="Fe-ADH_2"/>
    <property type="match status" value="1"/>
</dbReference>
<evidence type="ECO:0000256" key="11">
    <source>
        <dbReference type="PIRSR" id="PIRSR000112-2"/>
    </source>
</evidence>
<evidence type="ECO:0000256" key="9">
    <source>
        <dbReference type="ARBA" id="ARBA00023264"/>
    </source>
</evidence>
<feature type="binding site" evidence="10">
    <location>
        <position position="248"/>
    </location>
    <ligand>
        <name>glycerol</name>
        <dbReference type="ChEBI" id="CHEBI:17754"/>
    </ligand>
</feature>
<dbReference type="AlphaFoldDB" id="A0A1I1JE84"/>
<keyword evidence="10" id="KW-0862">Zinc</keyword>
<feature type="binding site" evidence="12">
    <location>
        <begin position="118"/>
        <end position="121"/>
    </location>
    <ligand>
        <name>NAD(+)</name>
        <dbReference type="ChEBI" id="CHEBI:57540"/>
    </ligand>
</feature>
<feature type="binding site" evidence="12">
    <location>
        <position position="127"/>
    </location>
    <ligand>
        <name>NAD(+)</name>
        <dbReference type="ChEBI" id="CHEBI:57540"/>
    </ligand>
</feature>
<reference evidence="13 14" key="1">
    <citation type="submission" date="2016-10" db="EMBL/GenBank/DDBJ databases">
        <authorList>
            <person name="de Groot N.N."/>
        </authorList>
    </citation>
    <scope>NUCLEOTIDE SEQUENCE [LARGE SCALE GENOMIC DNA]</scope>
    <source>
        <strain evidence="13 14">CGMCC 4.5739</strain>
    </source>
</reference>
<keyword evidence="9" id="KW-1208">Phospholipid metabolism</keyword>
<dbReference type="InterPro" id="IPR016205">
    <property type="entry name" value="Glycerol_DH"/>
</dbReference>
<protein>
    <submittedName>
        <fullName evidence="13">Glycerol-1-phosphate dehydrogenase [NAD(P)+]</fullName>
    </submittedName>
</protein>
<evidence type="ECO:0000256" key="3">
    <source>
        <dbReference type="ARBA" id="ARBA00022723"/>
    </source>
</evidence>
<evidence type="ECO:0000256" key="12">
    <source>
        <dbReference type="PIRSR" id="PIRSR000112-3"/>
    </source>
</evidence>
<dbReference type="PIRSF" id="PIRSF000112">
    <property type="entry name" value="Glycerol_dehydrogenase"/>
    <property type="match status" value="1"/>
</dbReference>
<name>A0A1I1JE84_9ACTN</name>
<dbReference type="Proteomes" id="UP000199207">
    <property type="component" value="Unassembled WGS sequence"/>
</dbReference>
<keyword evidence="4" id="KW-0521">NADP</keyword>
<evidence type="ECO:0000256" key="7">
    <source>
        <dbReference type="ARBA" id="ARBA00023098"/>
    </source>
</evidence>
<evidence type="ECO:0000256" key="5">
    <source>
        <dbReference type="ARBA" id="ARBA00023002"/>
    </source>
</evidence>
<dbReference type="PANTHER" id="PTHR43616">
    <property type="entry name" value="GLYCEROL DEHYDROGENASE"/>
    <property type="match status" value="1"/>
</dbReference>
<keyword evidence="3 10" id="KW-0479">Metal-binding</keyword>
<dbReference type="GO" id="GO:0046872">
    <property type="term" value="F:metal ion binding"/>
    <property type="evidence" value="ECO:0007669"/>
    <property type="project" value="UniProtKB-KW"/>
</dbReference>
<dbReference type="Gene3D" id="3.40.50.1970">
    <property type="match status" value="1"/>
</dbReference>
<evidence type="ECO:0000256" key="2">
    <source>
        <dbReference type="ARBA" id="ARBA00022516"/>
    </source>
</evidence>
<feature type="binding site" evidence="12">
    <location>
        <begin position="96"/>
        <end position="100"/>
    </location>
    <ligand>
        <name>NAD(+)</name>
        <dbReference type="ChEBI" id="CHEBI:57540"/>
    </ligand>
</feature>
<dbReference type="Gene3D" id="1.20.1090.10">
    <property type="entry name" value="Dehydroquinate synthase-like - alpha domain"/>
    <property type="match status" value="1"/>
</dbReference>
<keyword evidence="8" id="KW-0594">Phospholipid biosynthesis</keyword>
<dbReference type="GO" id="GO:0008654">
    <property type="term" value="P:phospholipid biosynthetic process"/>
    <property type="evidence" value="ECO:0007669"/>
    <property type="project" value="UniProtKB-KW"/>
</dbReference>
<keyword evidence="6 12" id="KW-0520">NAD</keyword>
<accession>A0A1I1JE84</accession>
<keyword evidence="5" id="KW-0560">Oxidoreductase</keyword>
<evidence type="ECO:0000313" key="14">
    <source>
        <dbReference type="Proteomes" id="UP000199207"/>
    </source>
</evidence>
<dbReference type="OrthoDB" id="5198708at2"/>
<comment type="cofactor">
    <cofactor evidence="10">
        <name>Zn(2+)</name>
        <dbReference type="ChEBI" id="CHEBI:29105"/>
    </cofactor>
    <text evidence="10">Binds 1 zinc ion per subunit.</text>
</comment>
<dbReference type="InterPro" id="IPR032837">
    <property type="entry name" value="G1PDH"/>
</dbReference>
<evidence type="ECO:0000256" key="1">
    <source>
        <dbReference type="ARBA" id="ARBA00022490"/>
    </source>
</evidence>
<evidence type="ECO:0000256" key="6">
    <source>
        <dbReference type="ARBA" id="ARBA00023027"/>
    </source>
</evidence>
<dbReference type="SUPFAM" id="SSF56796">
    <property type="entry name" value="Dehydroquinate synthase-like"/>
    <property type="match status" value="1"/>
</dbReference>
<evidence type="ECO:0000256" key="4">
    <source>
        <dbReference type="ARBA" id="ARBA00022857"/>
    </source>
</evidence>
<keyword evidence="14" id="KW-1185">Reference proteome</keyword>
<keyword evidence="2" id="KW-0444">Lipid biosynthesis</keyword>
<proteinExistence type="predicted"/>
<sequence length="355" mass="37409">MPVLTRLIPSPVTVDIRSGALDGLAALLADQRIAPTGTFAVAVSEGSGRALRERLAPELPGADWFQVGGGTLDDAVRLAGRVRRGHYDALVGLGGGRIIDCAKFAAARVGLPMVAVATNLSHDGLCSPVATLDNDAGRGSYGVPTPIAVVIDLAVIRRAPSRYVRSGIGDTISNLSAVADWELSHRVTGEPIDGLAAAMARQAGEAVLRHPGCTGDDDFLTVLAEGLVLTGIAMSIAGDSRPASGACHEINHALDLLYPRRRAPHGEQCGLGAAFAMHLRGSPQTPLIAASLRRHRLPVLPGDMGFTEEEFLRAVEFAPRTRPGRYTILEHLNLTTEQIRNAYADYVDTVKAIGC</sequence>
<gene>
    <name evidence="13" type="ORF">SAMN05421773_103364</name>
</gene>
<dbReference type="PANTHER" id="PTHR43616:SF5">
    <property type="entry name" value="GLYCEROL DEHYDROGENASE 1"/>
    <property type="match status" value="1"/>
</dbReference>
<dbReference type="RefSeq" id="WP_093838167.1">
    <property type="nucleotide sequence ID" value="NZ_FOLM01000003.1"/>
</dbReference>
<dbReference type="GO" id="GO:0016614">
    <property type="term" value="F:oxidoreductase activity, acting on CH-OH group of donors"/>
    <property type="evidence" value="ECO:0007669"/>
    <property type="project" value="InterPro"/>
</dbReference>
<keyword evidence="7" id="KW-0443">Lipid metabolism</keyword>
<evidence type="ECO:0000256" key="8">
    <source>
        <dbReference type="ARBA" id="ARBA00023209"/>
    </source>
</evidence>
<evidence type="ECO:0000256" key="10">
    <source>
        <dbReference type="PIRSR" id="PIRSR000112-1"/>
    </source>
</evidence>
<feature type="binding site" evidence="11">
    <location>
        <position position="123"/>
    </location>
    <ligand>
        <name>glycerol</name>
        <dbReference type="ChEBI" id="CHEBI:17754"/>
    </ligand>
</feature>
<evidence type="ECO:0000313" key="13">
    <source>
        <dbReference type="EMBL" id="SFC46292.1"/>
    </source>
</evidence>
<dbReference type="CDD" id="cd08174">
    <property type="entry name" value="G1PDH-like"/>
    <property type="match status" value="1"/>
</dbReference>
<dbReference type="EMBL" id="FOLM01000003">
    <property type="protein sequence ID" value="SFC46292.1"/>
    <property type="molecule type" value="Genomic_DNA"/>
</dbReference>
<feature type="binding site" evidence="10">
    <location>
        <position position="170"/>
    </location>
    <ligand>
        <name>glycerol</name>
        <dbReference type="ChEBI" id="CHEBI:17754"/>
    </ligand>
</feature>
<dbReference type="STRING" id="910347.SAMN05421773_103364"/>
<keyword evidence="1" id="KW-0963">Cytoplasm</keyword>
<feature type="binding site" evidence="10">
    <location>
        <position position="265"/>
    </location>
    <ligand>
        <name>glycerol</name>
        <dbReference type="ChEBI" id="CHEBI:17754"/>
    </ligand>
</feature>